<dbReference type="Pfam" id="PF24316">
    <property type="entry name" value="Tli3"/>
    <property type="match status" value="1"/>
</dbReference>
<protein>
    <recommendedName>
        <fullName evidence="2">Tli3-like domain-containing protein</fullName>
    </recommendedName>
</protein>
<dbReference type="InterPro" id="IPR057562">
    <property type="entry name" value="Tli3-like_dom"/>
</dbReference>
<name>A0AAX3YXG1_9ENTR</name>
<dbReference type="EMBL" id="CP126746">
    <property type="protein sequence ID" value="WMB09578.1"/>
    <property type="molecule type" value="Genomic_DNA"/>
</dbReference>
<gene>
    <name evidence="3" type="ORF">QPR60_13275</name>
</gene>
<evidence type="ECO:0000259" key="2">
    <source>
        <dbReference type="Pfam" id="PF24316"/>
    </source>
</evidence>
<reference evidence="3" key="1">
    <citation type="journal article" date="2023" name="J. Antimicrob. Chemother.">
        <title>Emergence of OXA-48-producing Enterobacter hormaechei in a Swiss companion animal clinic and their genetic relationship to clinical human isolates.</title>
        <authorList>
            <person name="Dona V."/>
            <person name="Nordmann P."/>
            <person name="Kittl S."/>
            <person name="Schuller S."/>
            <person name="Bouvier M."/>
            <person name="Poirel L."/>
            <person name="Endimiani A."/>
            <person name="Perreten V."/>
        </authorList>
    </citation>
    <scope>NUCLEOTIDE SEQUENCE</scope>
    <source>
        <strain evidence="3">Ehh_25</strain>
    </source>
</reference>
<keyword evidence="1" id="KW-0732">Signal</keyword>
<feature type="signal peptide" evidence="1">
    <location>
        <begin position="1"/>
        <end position="21"/>
    </location>
</feature>
<accession>A0AAX3YXG1</accession>
<dbReference type="Proteomes" id="UP001229386">
    <property type="component" value="Chromosome"/>
</dbReference>
<dbReference type="PROSITE" id="PS51257">
    <property type="entry name" value="PROKAR_LIPOPROTEIN"/>
    <property type="match status" value="1"/>
</dbReference>
<evidence type="ECO:0000313" key="3">
    <source>
        <dbReference type="EMBL" id="WMB09578.1"/>
    </source>
</evidence>
<dbReference type="AlphaFoldDB" id="A0AAX3YXG1"/>
<evidence type="ECO:0000313" key="4">
    <source>
        <dbReference type="Proteomes" id="UP001229386"/>
    </source>
</evidence>
<dbReference type="GeneID" id="93198944"/>
<proteinExistence type="predicted"/>
<sequence length="239" mass="26730">MKILCMALSAALAVVATGCQAKEPPTQVIYRFDDHRYLELKGWGCEGELWFSDTKQGIHSQIASQFYRIFTKRFVHPSKHYLAIPWWGNVTGGFSVSKDYGKTWERGGASMSPGSNEPDGSNAPYYDDVISFTVVNDQGFLLTKHRLYMSSKPFEDPRILPGGPGIAYIVDDGMGNKVSGKLEPRSPGWAWGMVYMTKQGLEGSTQQLKTNWQNLPDSVPEVKGYTGWDHMRCDMDAGR</sequence>
<dbReference type="RefSeq" id="WP_071850017.1">
    <property type="nucleotide sequence ID" value="NZ_CAIZUP010000024.1"/>
</dbReference>
<evidence type="ECO:0000256" key="1">
    <source>
        <dbReference type="SAM" id="SignalP"/>
    </source>
</evidence>
<feature type="chain" id="PRO_5043746754" description="Tli3-like domain-containing protein" evidence="1">
    <location>
        <begin position="22"/>
        <end position="239"/>
    </location>
</feature>
<feature type="domain" description="Tli3-like" evidence="2">
    <location>
        <begin position="23"/>
        <end position="127"/>
    </location>
</feature>
<organism evidence="3 4">
    <name type="scientific">Enterobacter hormaechei</name>
    <dbReference type="NCBI Taxonomy" id="158836"/>
    <lineage>
        <taxon>Bacteria</taxon>
        <taxon>Pseudomonadati</taxon>
        <taxon>Pseudomonadota</taxon>
        <taxon>Gammaproteobacteria</taxon>
        <taxon>Enterobacterales</taxon>
        <taxon>Enterobacteriaceae</taxon>
        <taxon>Enterobacter</taxon>
        <taxon>Enterobacter cloacae complex</taxon>
    </lineage>
</organism>